<dbReference type="EMBL" id="BJWL01000301">
    <property type="protein sequence ID" value="GFS38123.1"/>
    <property type="molecule type" value="Genomic_DNA"/>
</dbReference>
<dbReference type="GO" id="GO:0009349">
    <property type="term" value="C:riboflavin synthase complex"/>
    <property type="evidence" value="ECO:0007669"/>
    <property type="project" value="InterPro"/>
</dbReference>
<dbReference type="GO" id="GO:0009231">
    <property type="term" value="P:riboflavin biosynthetic process"/>
    <property type="evidence" value="ECO:0007669"/>
    <property type="project" value="InterPro"/>
</dbReference>
<dbReference type="OrthoDB" id="10642594at2759"/>
<gene>
    <name evidence="1" type="ORF">Acr_00g0055850</name>
</gene>
<dbReference type="Proteomes" id="UP000585474">
    <property type="component" value="Unassembled WGS sequence"/>
</dbReference>
<dbReference type="PANTHER" id="PTHR21058">
    <property type="entry name" value="6,7-DIMETHYL-8-RIBITYLLUMAZINE SYNTHASE DMRL SYNTHASE LUMAZINE SYNTHASE"/>
    <property type="match status" value="1"/>
</dbReference>
<dbReference type="SUPFAM" id="SSF52121">
    <property type="entry name" value="Lumazine synthase"/>
    <property type="match status" value="1"/>
</dbReference>
<dbReference type="GO" id="GO:0000906">
    <property type="term" value="F:6,7-dimethyl-8-ribityllumazine synthase activity"/>
    <property type="evidence" value="ECO:0007669"/>
    <property type="project" value="InterPro"/>
</dbReference>
<evidence type="ECO:0000313" key="1">
    <source>
        <dbReference type="EMBL" id="GFS38123.1"/>
    </source>
</evidence>
<dbReference type="Gene3D" id="3.40.50.960">
    <property type="entry name" value="Lumazine/riboflavin synthase"/>
    <property type="match status" value="1"/>
</dbReference>
<accession>A0A7J0DP11</accession>
<proteinExistence type="predicted"/>
<keyword evidence="2" id="KW-1185">Reference proteome</keyword>
<reference evidence="2" key="1">
    <citation type="submission" date="2019-07" db="EMBL/GenBank/DDBJ databases">
        <title>De Novo Assembly of kiwifruit Actinidia rufa.</title>
        <authorList>
            <person name="Sugita-Konishi S."/>
            <person name="Sato K."/>
            <person name="Mori E."/>
            <person name="Abe Y."/>
            <person name="Kisaki G."/>
            <person name="Hamano K."/>
            <person name="Suezawa K."/>
            <person name="Otani M."/>
            <person name="Fukuda T."/>
            <person name="Manabe T."/>
            <person name="Gomi K."/>
            <person name="Tabuchi M."/>
            <person name="Akimitsu K."/>
            <person name="Kataoka I."/>
        </authorList>
    </citation>
    <scope>NUCLEOTIDE SEQUENCE [LARGE SCALE GENOMIC DNA]</scope>
    <source>
        <strain evidence="2">cv. Fuchu</strain>
    </source>
</reference>
<organism evidence="1 2">
    <name type="scientific">Actinidia rufa</name>
    <dbReference type="NCBI Taxonomy" id="165716"/>
    <lineage>
        <taxon>Eukaryota</taxon>
        <taxon>Viridiplantae</taxon>
        <taxon>Streptophyta</taxon>
        <taxon>Embryophyta</taxon>
        <taxon>Tracheophyta</taxon>
        <taxon>Spermatophyta</taxon>
        <taxon>Magnoliopsida</taxon>
        <taxon>eudicotyledons</taxon>
        <taxon>Gunneridae</taxon>
        <taxon>Pentapetalae</taxon>
        <taxon>asterids</taxon>
        <taxon>Ericales</taxon>
        <taxon>Actinidiaceae</taxon>
        <taxon>Actinidia</taxon>
    </lineage>
</organism>
<protein>
    <submittedName>
        <fullName evidence="1">6,7-dimethyl-8-ribityllumazine synthase</fullName>
    </submittedName>
</protein>
<dbReference type="PANTHER" id="PTHR21058:SF0">
    <property type="entry name" value="6,7-DIMETHYL-8-RIBITYLLUMAZINE SYNTHASE"/>
    <property type="match status" value="1"/>
</dbReference>
<sequence>MASAAAFGTAATAAKEYASYRPQKSSYWLTPPRHKLTKTLVSFSSSSSIPRFWPARREDDLFQTRSRIRTEAVRQLMGSLTTTDGLRFAIVSIFSCDFGRRRFRVLECFLPPVGNIGDCPPRRLRLDLSLWLRDVESQRETGGSRGRPGLKIDLEEIFIEEEEERRELIQLKQMKRSLVRWGLSDESIIVLFRPFAEQNGWVPGSFEIAAVAERLGKYHKYQAIWFIGAVV</sequence>
<comment type="caution">
    <text evidence="1">The sequence shown here is derived from an EMBL/GenBank/DDBJ whole genome shotgun (WGS) entry which is preliminary data.</text>
</comment>
<evidence type="ECO:0000313" key="2">
    <source>
        <dbReference type="Proteomes" id="UP000585474"/>
    </source>
</evidence>
<name>A0A7J0DP11_9ERIC</name>
<dbReference type="InterPro" id="IPR034964">
    <property type="entry name" value="LS"/>
</dbReference>
<dbReference type="InterPro" id="IPR036467">
    <property type="entry name" value="LS/RS_sf"/>
</dbReference>
<dbReference type="AlphaFoldDB" id="A0A7J0DP11"/>